<keyword evidence="6" id="KW-1185">Reference proteome</keyword>
<dbReference type="Proteomes" id="UP000321049">
    <property type="component" value="Unassembled WGS sequence"/>
</dbReference>
<dbReference type="Gene3D" id="3.40.50.2300">
    <property type="match status" value="2"/>
</dbReference>
<dbReference type="PANTHER" id="PTHR30146">
    <property type="entry name" value="LACI-RELATED TRANSCRIPTIONAL REPRESSOR"/>
    <property type="match status" value="1"/>
</dbReference>
<evidence type="ECO:0000259" key="4">
    <source>
        <dbReference type="PROSITE" id="PS50932"/>
    </source>
</evidence>
<sequence length="334" mass="35715">MVTMSDVAREAGVSVMTVSNVLNERLPVGAPTRARVLAAVEALGYEVNLTARHLRAGRTDTVALIVPSFHDYFGEVADQIAPLVEAHGRHLVLERTSASAQHEMEAVSVARLQLYDGVLLSVAGLDPEQLSRVRTSKPIVLLGERDVPDHFDHVRLANEEGARLATAHMIERGSRRILALGCTLDRTHMMTSDRRVGWEVAHRDAGLPVDDRYVVPIATYSSETARSTLLDVIASGLPFDGIFAATDVIALGAVAALASRGLRVPDDVQLAGFDNLEVSSFVPPGITSVDPNHRGVAQHAVGLLHRRMAGGDGPAEHVVAPVSLVVRGSTRGGR</sequence>
<dbReference type="SUPFAM" id="SSF47413">
    <property type="entry name" value="lambda repressor-like DNA-binding domains"/>
    <property type="match status" value="1"/>
</dbReference>
<keyword evidence="3" id="KW-0804">Transcription</keyword>
<dbReference type="InterPro" id="IPR000843">
    <property type="entry name" value="HTH_LacI"/>
</dbReference>
<dbReference type="GO" id="GO:0000976">
    <property type="term" value="F:transcription cis-regulatory region binding"/>
    <property type="evidence" value="ECO:0007669"/>
    <property type="project" value="TreeGrafter"/>
</dbReference>
<dbReference type="InterPro" id="IPR046335">
    <property type="entry name" value="LacI/GalR-like_sensor"/>
</dbReference>
<evidence type="ECO:0000313" key="5">
    <source>
        <dbReference type="EMBL" id="GEL99977.1"/>
    </source>
</evidence>
<dbReference type="Pfam" id="PF13377">
    <property type="entry name" value="Peripla_BP_3"/>
    <property type="match status" value="1"/>
</dbReference>
<dbReference type="PANTHER" id="PTHR30146:SF153">
    <property type="entry name" value="LACTOSE OPERON REPRESSOR"/>
    <property type="match status" value="1"/>
</dbReference>
<dbReference type="Pfam" id="PF00356">
    <property type="entry name" value="LacI"/>
    <property type="match status" value="1"/>
</dbReference>
<dbReference type="SUPFAM" id="SSF53822">
    <property type="entry name" value="Periplasmic binding protein-like I"/>
    <property type="match status" value="1"/>
</dbReference>
<dbReference type="PROSITE" id="PS00356">
    <property type="entry name" value="HTH_LACI_1"/>
    <property type="match status" value="1"/>
</dbReference>
<dbReference type="CDD" id="cd06267">
    <property type="entry name" value="PBP1_LacI_sugar_binding-like"/>
    <property type="match status" value="1"/>
</dbReference>
<keyword evidence="1" id="KW-0805">Transcription regulation</keyword>
<evidence type="ECO:0000256" key="1">
    <source>
        <dbReference type="ARBA" id="ARBA00023015"/>
    </source>
</evidence>
<evidence type="ECO:0000256" key="2">
    <source>
        <dbReference type="ARBA" id="ARBA00023125"/>
    </source>
</evidence>
<gene>
    <name evidence="5" type="ORF">CTE05_35240</name>
</gene>
<comment type="caution">
    <text evidence="5">The sequence shown here is derived from an EMBL/GenBank/DDBJ whole genome shotgun (WGS) entry which is preliminary data.</text>
</comment>
<evidence type="ECO:0000313" key="6">
    <source>
        <dbReference type="Proteomes" id="UP000321049"/>
    </source>
</evidence>
<dbReference type="GO" id="GO:0003700">
    <property type="term" value="F:DNA-binding transcription factor activity"/>
    <property type="evidence" value="ECO:0007669"/>
    <property type="project" value="TreeGrafter"/>
</dbReference>
<feature type="domain" description="HTH lacI-type" evidence="4">
    <location>
        <begin position="2"/>
        <end position="56"/>
    </location>
</feature>
<protein>
    <submittedName>
        <fullName evidence="5">LacI family transcriptional regulator</fullName>
    </submittedName>
</protein>
<keyword evidence="2" id="KW-0238">DNA-binding</keyword>
<dbReference type="CDD" id="cd01392">
    <property type="entry name" value="HTH_LacI"/>
    <property type="match status" value="1"/>
</dbReference>
<dbReference type="PROSITE" id="PS50932">
    <property type="entry name" value="HTH_LACI_2"/>
    <property type="match status" value="1"/>
</dbReference>
<reference evidence="5 6" key="1">
    <citation type="submission" date="2019-07" db="EMBL/GenBank/DDBJ databases">
        <title>Whole genome shotgun sequence of Cellulomonas terrae NBRC 100819.</title>
        <authorList>
            <person name="Hosoyama A."/>
            <person name="Uohara A."/>
            <person name="Ohji S."/>
            <person name="Ichikawa N."/>
        </authorList>
    </citation>
    <scope>NUCLEOTIDE SEQUENCE [LARGE SCALE GENOMIC DNA]</scope>
    <source>
        <strain evidence="5 6">NBRC 100819</strain>
    </source>
</reference>
<evidence type="ECO:0000256" key="3">
    <source>
        <dbReference type="ARBA" id="ARBA00023163"/>
    </source>
</evidence>
<dbReference type="InterPro" id="IPR010982">
    <property type="entry name" value="Lambda_DNA-bd_dom_sf"/>
</dbReference>
<organism evidence="5 6">
    <name type="scientific">Cellulomonas terrae</name>
    <dbReference type="NCBI Taxonomy" id="311234"/>
    <lineage>
        <taxon>Bacteria</taxon>
        <taxon>Bacillati</taxon>
        <taxon>Actinomycetota</taxon>
        <taxon>Actinomycetes</taxon>
        <taxon>Micrococcales</taxon>
        <taxon>Cellulomonadaceae</taxon>
        <taxon>Cellulomonas</taxon>
    </lineage>
</organism>
<accession>A0A511JPM1</accession>
<dbReference type="PRINTS" id="PR00036">
    <property type="entry name" value="HTHLACI"/>
</dbReference>
<proteinExistence type="predicted"/>
<dbReference type="RefSeq" id="WP_146847583.1">
    <property type="nucleotide sequence ID" value="NZ_BJWH01000024.1"/>
</dbReference>
<name>A0A511JPM1_9CELL</name>
<dbReference type="OrthoDB" id="3563699at2"/>
<dbReference type="Gene3D" id="1.10.260.40">
    <property type="entry name" value="lambda repressor-like DNA-binding domains"/>
    <property type="match status" value="1"/>
</dbReference>
<dbReference type="InterPro" id="IPR028082">
    <property type="entry name" value="Peripla_BP_I"/>
</dbReference>
<dbReference type="EMBL" id="BJWH01000024">
    <property type="protein sequence ID" value="GEL99977.1"/>
    <property type="molecule type" value="Genomic_DNA"/>
</dbReference>
<dbReference type="AlphaFoldDB" id="A0A511JPM1"/>
<dbReference type="SMART" id="SM00354">
    <property type="entry name" value="HTH_LACI"/>
    <property type="match status" value="1"/>
</dbReference>